<dbReference type="EMBL" id="FWFY01000008">
    <property type="protein sequence ID" value="SLN55819.1"/>
    <property type="molecule type" value="Genomic_DNA"/>
</dbReference>
<feature type="transmembrane region" description="Helical" evidence="1">
    <location>
        <begin position="12"/>
        <end position="32"/>
    </location>
</feature>
<keyword evidence="5" id="KW-1185">Reference proteome</keyword>
<dbReference type="Proteomes" id="UP000240624">
    <property type="component" value="Unassembled WGS sequence"/>
</dbReference>
<reference evidence="2 5" key="2">
    <citation type="submission" date="2018-03" db="EMBL/GenBank/DDBJ databases">
        <title>Genomic Encyclopedia of Archaeal and Bacterial Type Strains, Phase II (KMG-II): from individual species to whole genera.</title>
        <authorList>
            <person name="Goeker M."/>
        </authorList>
    </citation>
    <scope>NUCLEOTIDE SEQUENCE [LARGE SCALE GENOMIC DNA]</scope>
    <source>
        <strain evidence="2 5">DSM 29956</strain>
    </source>
</reference>
<evidence type="ECO:0008006" key="6">
    <source>
        <dbReference type="Google" id="ProtNLM"/>
    </source>
</evidence>
<dbReference type="OrthoDB" id="7867799at2"/>
<name>A0A1X6ZME5_9RHOB</name>
<protein>
    <recommendedName>
        <fullName evidence="6">DUF1127 domain-containing protein</fullName>
    </recommendedName>
</protein>
<dbReference type="AlphaFoldDB" id="A0A1X6ZME5"/>
<dbReference type="Proteomes" id="UP000193495">
    <property type="component" value="Unassembled WGS sequence"/>
</dbReference>
<keyword evidence="1" id="KW-1133">Transmembrane helix</keyword>
<reference evidence="3 4" key="1">
    <citation type="submission" date="2017-03" db="EMBL/GenBank/DDBJ databases">
        <authorList>
            <person name="Afonso C.L."/>
            <person name="Miller P.J."/>
            <person name="Scott M.A."/>
            <person name="Spackman E."/>
            <person name="Goraichik I."/>
            <person name="Dimitrov K.M."/>
            <person name="Suarez D.L."/>
            <person name="Swayne D.E."/>
        </authorList>
    </citation>
    <scope>NUCLEOTIDE SEQUENCE [LARGE SCALE GENOMIC DNA]</scope>
    <source>
        <strain evidence="3 4">CECT 8367</strain>
    </source>
</reference>
<sequence length="73" mass="7813">MAQTATQSTARSLAGILIAPFAYIGRGLVAIAEAGPRMQQVRRLNDMSDEDLAALGTTRAEMVRKIFGGSIYL</sequence>
<evidence type="ECO:0000313" key="5">
    <source>
        <dbReference type="Proteomes" id="UP000240624"/>
    </source>
</evidence>
<evidence type="ECO:0000313" key="2">
    <source>
        <dbReference type="EMBL" id="PSK85874.1"/>
    </source>
</evidence>
<evidence type="ECO:0000256" key="1">
    <source>
        <dbReference type="SAM" id="Phobius"/>
    </source>
</evidence>
<keyword evidence="1" id="KW-0812">Transmembrane</keyword>
<evidence type="ECO:0000313" key="3">
    <source>
        <dbReference type="EMBL" id="SLN55819.1"/>
    </source>
</evidence>
<evidence type="ECO:0000313" key="4">
    <source>
        <dbReference type="Proteomes" id="UP000193495"/>
    </source>
</evidence>
<proteinExistence type="predicted"/>
<accession>A0A1X6ZME5</accession>
<dbReference type="RefSeq" id="WP_085896958.1">
    <property type="nucleotide sequence ID" value="NZ_CAXPGX010000125.1"/>
</dbReference>
<keyword evidence="1" id="KW-0472">Membrane</keyword>
<organism evidence="3 4">
    <name type="scientific">Limimaricola soesokkakensis</name>
    <dbReference type="NCBI Taxonomy" id="1343159"/>
    <lineage>
        <taxon>Bacteria</taxon>
        <taxon>Pseudomonadati</taxon>
        <taxon>Pseudomonadota</taxon>
        <taxon>Alphaproteobacteria</taxon>
        <taxon>Rhodobacterales</taxon>
        <taxon>Paracoccaceae</taxon>
        <taxon>Limimaricola</taxon>
    </lineage>
</organism>
<gene>
    <name evidence="2" type="ORF">CLV79_107104</name>
    <name evidence="3" type="ORF">LOS8367_02636</name>
</gene>
<dbReference type="EMBL" id="PYGB01000007">
    <property type="protein sequence ID" value="PSK85874.1"/>
    <property type="molecule type" value="Genomic_DNA"/>
</dbReference>